<evidence type="ECO:0000313" key="3">
    <source>
        <dbReference type="Proteomes" id="UP001596157"/>
    </source>
</evidence>
<sequence length="198" mass="22051">MSSIDWTVQLHEQTDWIWRHQTRPRLAGLTDEEYFWEPVPGCWSIRPRGETTAPITGGTGDHQIEFAIPEPEPAPVTTIAWRLGHLIVGVLGMRNMNHFGGPRMDYYEFDYASTAKAALEQLDEAYAGWSAGVRGLDADALAAPCGQAEAPFDKEPMAMLVLHINREVIHHCAEVALLRDLYGARAADPANRTGRRSD</sequence>
<feature type="domain" description="DinB-like" evidence="1">
    <location>
        <begin position="19"/>
        <end position="174"/>
    </location>
</feature>
<dbReference type="InterPro" id="IPR024775">
    <property type="entry name" value="DinB-like"/>
</dbReference>
<dbReference type="RefSeq" id="WP_378249536.1">
    <property type="nucleotide sequence ID" value="NZ_JBHSKF010000012.1"/>
</dbReference>
<dbReference type="Proteomes" id="UP001596157">
    <property type="component" value="Unassembled WGS sequence"/>
</dbReference>
<evidence type="ECO:0000313" key="2">
    <source>
        <dbReference type="EMBL" id="MFC5289682.1"/>
    </source>
</evidence>
<dbReference type="SUPFAM" id="SSF109854">
    <property type="entry name" value="DinB/YfiT-like putative metalloenzymes"/>
    <property type="match status" value="1"/>
</dbReference>
<protein>
    <submittedName>
        <fullName evidence="2">DinB family protein</fullName>
    </submittedName>
</protein>
<organism evidence="2 3">
    <name type="scientific">Actinokineospora guangxiensis</name>
    <dbReference type="NCBI Taxonomy" id="1490288"/>
    <lineage>
        <taxon>Bacteria</taxon>
        <taxon>Bacillati</taxon>
        <taxon>Actinomycetota</taxon>
        <taxon>Actinomycetes</taxon>
        <taxon>Pseudonocardiales</taxon>
        <taxon>Pseudonocardiaceae</taxon>
        <taxon>Actinokineospora</taxon>
    </lineage>
</organism>
<dbReference type="InterPro" id="IPR034660">
    <property type="entry name" value="DinB/YfiT-like"/>
</dbReference>
<name>A0ABW0EQI3_9PSEU</name>
<comment type="caution">
    <text evidence="2">The sequence shown here is derived from an EMBL/GenBank/DDBJ whole genome shotgun (WGS) entry which is preliminary data.</text>
</comment>
<dbReference type="EMBL" id="JBHSKF010000012">
    <property type="protein sequence ID" value="MFC5289682.1"/>
    <property type="molecule type" value="Genomic_DNA"/>
</dbReference>
<proteinExistence type="predicted"/>
<accession>A0ABW0EQI3</accession>
<keyword evidence="3" id="KW-1185">Reference proteome</keyword>
<gene>
    <name evidence="2" type="ORF">ACFPM7_21735</name>
</gene>
<dbReference type="Pfam" id="PF12867">
    <property type="entry name" value="DinB_2"/>
    <property type="match status" value="1"/>
</dbReference>
<evidence type="ECO:0000259" key="1">
    <source>
        <dbReference type="Pfam" id="PF12867"/>
    </source>
</evidence>
<reference evidence="3" key="1">
    <citation type="journal article" date="2019" name="Int. J. Syst. Evol. Microbiol.">
        <title>The Global Catalogue of Microorganisms (GCM) 10K type strain sequencing project: providing services to taxonomists for standard genome sequencing and annotation.</title>
        <authorList>
            <consortium name="The Broad Institute Genomics Platform"/>
            <consortium name="The Broad Institute Genome Sequencing Center for Infectious Disease"/>
            <person name="Wu L."/>
            <person name="Ma J."/>
        </authorList>
    </citation>
    <scope>NUCLEOTIDE SEQUENCE [LARGE SCALE GENOMIC DNA]</scope>
    <source>
        <strain evidence="3">CCUG 59778</strain>
    </source>
</reference>